<dbReference type="GO" id="GO:0016787">
    <property type="term" value="F:hydrolase activity"/>
    <property type="evidence" value="ECO:0007669"/>
    <property type="project" value="UniProtKB-KW"/>
</dbReference>
<feature type="region of interest" description="Disordered" evidence="1">
    <location>
        <begin position="347"/>
        <end position="370"/>
    </location>
</feature>
<dbReference type="AlphaFoldDB" id="A0A0U3D5C5"/>
<dbReference type="InterPro" id="IPR053136">
    <property type="entry name" value="UTP_pyrophosphatase-like"/>
</dbReference>
<dbReference type="PATRIC" id="fig|76731.3.peg.4488"/>
<keyword evidence="2" id="KW-0378">Hydrolase</keyword>
<dbReference type="RefSeq" id="WP_083525897.1">
    <property type="nucleotide sequence ID" value="NZ_CP013729.1"/>
</dbReference>
<dbReference type="Gene3D" id="3.30.2010.10">
    <property type="entry name" value="Metalloproteases ('zincins'), catalytic domain"/>
    <property type="match status" value="1"/>
</dbReference>
<gene>
    <name evidence="2" type="ORF">RD2015_4381</name>
</gene>
<feature type="compositionally biased region" description="Pro residues" evidence="1">
    <location>
        <begin position="24"/>
        <end position="38"/>
    </location>
</feature>
<feature type="compositionally biased region" description="Pro residues" evidence="1">
    <location>
        <begin position="59"/>
        <end position="72"/>
    </location>
</feature>
<dbReference type="EMBL" id="CP013729">
    <property type="protein sequence ID" value="ALV08822.1"/>
    <property type="molecule type" value="Genomic_DNA"/>
</dbReference>
<accession>A0A0U3D5C5</accession>
<dbReference type="InterPro" id="IPR002725">
    <property type="entry name" value="YgjP-like_metallopeptidase"/>
</dbReference>
<dbReference type="Proteomes" id="UP000060699">
    <property type="component" value="Chromosome"/>
</dbReference>
<protein>
    <submittedName>
        <fullName evidence="2">Metal-dependent hydrolase</fullName>
    </submittedName>
</protein>
<evidence type="ECO:0000313" key="3">
    <source>
        <dbReference type="Proteomes" id="UP000060699"/>
    </source>
</evidence>
<proteinExistence type="predicted"/>
<evidence type="ECO:0000256" key="1">
    <source>
        <dbReference type="SAM" id="MobiDB-lite"/>
    </source>
</evidence>
<dbReference type="OrthoDB" id="9811177at2"/>
<dbReference type="PANTHER" id="PTHR30399:SF1">
    <property type="entry name" value="UTP PYROPHOSPHATASE"/>
    <property type="match status" value="1"/>
</dbReference>
<organism evidence="2 3">
    <name type="scientific">Roseateles depolymerans</name>
    <dbReference type="NCBI Taxonomy" id="76731"/>
    <lineage>
        <taxon>Bacteria</taxon>
        <taxon>Pseudomonadati</taxon>
        <taxon>Pseudomonadota</taxon>
        <taxon>Betaproteobacteria</taxon>
        <taxon>Burkholderiales</taxon>
        <taxon>Sphaerotilaceae</taxon>
        <taxon>Roseateles</taxon>
    </lineage>
</organism>
<name>A0A0U3D5C5_9BURK</name>
<feature type="compositionally biased region" description="Basic and acidic residues" evidence="1">
    <location>
        <begin position="359"/>
        <end position="370"/>
    </location>
</feature>
<dbReference type="CDD" id="cd07344">
    <property type="entry name" value="M48_yhfN_like"/>
    <property type="match status" value="1"/>
</dbReference>
<dbReference type="Pfam" id="PF01863">
    <property type="entry name" value="YgjP-like"/>
    <property type="match status" value="1"/>
</dbReference>
<feature type="region of interest" description="Disordered" evidence="1">
    <location>
        <begin position="21"/>
        <end position="92"/>
    </location>
</feature>
<dbReference type="KEGG" id="rdp:RD2015_4381"/>
<feature type="compositionally biased region" description="Low complexity" evidence="1">
    <location>
        <begin position="39"/>
        <end position="50"/>
    </location>
</feature>
<keyword evidence="3" id="KW-1185">Reference proteome</keyword>
<evidence type="ECO:0000313" key="2">
    <source>
        <dbReference type="EMBL" id="ALV08822.1"/>
    </source>
</evidence>
<reference evidence="2 3" key="1">
    <citation type="submission" date="2015-12" db="EMBL/GenBank/DDBJ databases">
        <title>Complete genome of Roseateles depolymerans KCTC 42856.</title>
        <authorList>
            <person name="Kim K.M."/>
        </authorList>
    </citation>
    <scope>NUCLEOTIDE SEQUENCE [LARGE SCALE GENOMIC DNA]</scope>
    <source>
        <strain evidence="2 3">KCTC 42856</strain>
    </source>
</reference>
<sequence>MPPSKLRGLAELLKFTQLSLFDSAPPPASSPAVPPAAAPVPVSGPAAGPGQDLASIAPAQPPRPQGPQPPLTRQPSFFSPDATTLTPSPRPRADGAALRQVVLHGQPVPYELKRARRRSIGFTVSEDGLRVSAPKWVALGDIDKALQQKAEWILRKLVEQRERARRTQAARVHWGDGCSLPYLGEPLIVVLDPSLTGARLDEGRSDAQGTLSTVARRMLYLGLPQTATPHQIRDTVQAWLQRQAKAWFEPRCRHFAQQLGVTMTGLRLSSAQTRWGSANADGIIRLNWRLIHFSPALIDYVVAHELSHLLEMNHSPRFWAVVRSVMPDYELARDRLKQAVLPLMDADGDDSDVQSGAPNHDHDHAPMVGY</sequence>
<dbReference type="STRING" id="76731.RD2015_4381"/>
<dbReference type="PANTHER" id="PTHR30399">
    <property type="entry name" value="UNCHARACTERIZED PROTEIN YGJP"/>
    <property type="match status" value="1"/>
</dbReference>